<evidence type="ECO:0000313" key="7">
    <source>
        <dbReference type="EMBL" id="KAK1390969.1"/>
    </source>
</evidence>
<dbReference type="PANTHER" id="PTHR11706:SF54">
    <property type="entry name" value="METAL TRANSPORTER NRAMP1"/>
    <property type="match status" value="1"/>
</dbReference>
<dbReference type="GO" id="GO:0005886">
    <property type="term" value="C:plasma membrane"/>
    <property type="evidence" value="ECO:0007669"/>
    <property type="project" value="TreeGrafter"/>
</dbReference>
<proteinExistence type="inferred from homology"/>
<name>A0AAD8IRT2_9APIA</name>
<evidence type="ECO:0000256" key="2">
    <source>
        <dbReference type="ARBA" id="ARBA00009965"/>
    </source>
</evidence>
<keyword evidence="5 6" id="KW-0472">Membrane</keyword>
<dbReference type="Proteomes" id="UP001237642">
    <property type="component" value="Unassembled WGS sequence"/>
</dbReference>
<evidence type="ECO:0000256" key="4">
    <source>
        <dbReference type="ARBA" id="ARBA00022989"/>
    </source>
</evidence>
<evidence type="ECO:0000256" key="6">
    <source>
        <dbReference type="SAM" id="Phobius"/>
    </source>
</evidence>
<evidence type="ECO:0000256" key="5">
    <source>
        <dbReference type="ARBA" id="ARBA00023136"/>
    </source>
</evidence>
<keyword evidence="3 6" id="KW-0812">Transmembrane</keyword>
<dbReference type="EMBL" id="JAUIZM010000004">
    <property type="protein sequence ID" value="KAK1390969.1"/>
    <property type="molecule type" value="Genomic_DNA"/>
</dbReference>
<accession>A0AAD8IRT2</accession>
<dbReference type="InterPro" id="IPR001046">
    <property type="entry name" value="NRAMP_fam"/>
</dbReference>
<comment type="subcellular location">
    <subcellularLocation>
        <location evidence="1">Membrane</location>
        <topology evidence="1">Multi-pass membrane protein</topology>
    </subcellularLocation>
</comment>
<comment type="caution">
    <text evidence="7">The sequence shown here is derived from an EMBL/GenBank/DDBJ whole genome shotgun (WGS) entry which is preliminary data.</text>
</comment>
<dbReference type="GO" id="GO:0015086">
    <property type="term" value="F:cadmium ion transmembrane transporter activity"/>
    <property type="evidence" value="ECO:0007669"/>
    <property type="project" value="TreeGrafter"/>
</dbReference>
<dbReference type="PANTHER" id="PTHR11706">
    <property type="entry name" value="SOLUTE CARRIER PROTEIN FAMILY 11 MEMBER"/>
    <property type="match status" value="1"/>
</dbReference>
<dbReference type="GO" id="GO:0005384">
    <property type="term" value="F:manganese ion transmembrane transporter activity"/>
    <property type="evidence" value="ECO:0007669"/>
    <property type="project" value="TreeGrafter"/>
</dbReference>
<keyword evidence="8" id="KW-1185">Reference proteome</keyword>
<organism evidence="7 8">
    <name type="scientific">Heracleum sosnowskyi</name>
    <dbReference type="NCBI Taxonomy" id="360622"/>
    <lineage>
        <taxon>Eukaryota</taxon>
        <taxon>Viridiplantae</taxon>
        <taxon>Streptophyta</taxon>
        <taxon>Embryophyta</taxon>
        <taxon>Tracheophyta</taxon>
        <taxon>Spermatophyta</taxon>
        <taxon>Magnoliopsida</taxon>
        <taxon>eudicotyledons</taxon>
        <taxon>Gunneridae</taxon>
        <taxon>Pentapetalae</taxon>
        <taxon>asterids</taxon>
        <taxon>campanulids</taxon>
        <taxon>Apiales</taxon>
        <taxon>Apiaceae</taxon>
        <taxon>Apioideae</taxon>
        <taxon>apioid superclade</taxon>
        <taxon>Tordylieae</taxon>
        <taxon>Tordyliinae</taxon>
        <taxon>Heracleum</taxon>
    </lineage>
</organism>
<comment type="similarity">
    <text evidence="2">Belongs to the NRAMP (TC 2.A.55) family.</text>
</comment>
<evidence type="ECO:0000256" key="3">
    <source>
        <dbReference type="ARBA" id="ARBA00022692"/>
    </source>
</evidence>
<evidence type="ECO:0000313" key="8">
    <source>
        <dbReference type="Proteomes" id="UP001237642"/>
    </source>
</evidence>
<dbReference type="GO" id="GO:0034755">
    <property type="term" value="P:iron ion transmembrane transport"/>
    <property type="evidence" value="ECO:0007669"/>
    <property type="project" value="TreeGrafter"/>
</dbReference>
<protein>
    <submittedName>
        <fullName evidence="7">Uncharacterized protein</fullName>
    </submittedName>
</protein>
<sequence>MTDVIGMEACRYYMIESGFALILAFVINVSINIAVSGSICSSSKLKSDDVKSCQDLDLNKASFLLKMKTITWLIGTLLMAINIYFLVDKLIKVLIHSPLKLVGKVFCGILGFSATILYLAGIGYLILRKNKVTSYVLEPETLEIPNETGDALAQ</sequence>
<reference evidence="7" key="1">
    <citation type="submission" date="2023-02" db="EMBL/GenBank/DDBJ databases">
        <title>Genome of toxic invasive species Heracleum sosnowskyi carries increased number of genes despite the absence of recent whole-genome duplications.</title>
        <authorList>
            <person name="Schelkunov M."/>
            <person name="Shtratnikova V."/>
            <person name="Makarenko M."/>
            <person name="Klepikova A."/>
            <person name="Omelchenko D."/>
            <person name="Novikova G."/>
            <person name="Obukhova E."/>
            <person name="Bogdanov V."/>
            <person name="Penin A."/>
            <person name="Logacheva M."/>
        </authorList>
    </citation>
    <scope>NUCLEOTIDE SEQUENCE</scope>
    <source>
        <strain evidence="7">Hsosn_3</strain>
        <tissue evidence="7">Leaf</tissue>
    </source>
</reference>
<keyword evidence="4 6" id="KW-1133">Transmembrane helix</keyword>
<dbReference type="AlphaFoldDB" id="A0AAD8IRT2"/>
<evidence type="ECO:0000256" key="1">
    <source>
        <dbReference type="ARBA" id="ARBA00004141"/>
    </source>
</evidence>
<gene>
    <name evidence="7" type="ORF">POM88_019147</name>
</gene>
<feature type="transmembrane region" description="Helical" evidence="6">
    <location>
        <begin position="70"/>
        <end position="87"/>
    </location>
</feature>
<reference evidence="7" key="2">
    <citation type="submission" date="2023-05" db="EMBL/GenBank/DDBJ databases">
        <authorList>
            <person name="Schelkunov M.I."/>
        </authorList>
    </citation>
    <scope>NUCLEOTIDE SEQUENCE</scope>
    <source>
        <strain evidence="7">Hsosn_3</strain>
        <tissue evidence="7">Leaf</tissue>
    </source>
</reference>
<feature type="transmembrane region" description="Helical" evidence="6">
    <location>
        <begin position="12"/>
        <end position="35"/>
    </location>
</feature>
<feature type="transmembrane region" description="Helical" evidence="6">
    <location>
        <begin position="102"/>
        <end position="127"/>
    </location>
</feature>